<proteinExistence type="predicted"/>
<comment type="caution">
    <text evidence="2">The sequence shown here is derived from an EMBL/GenBank/DDBJ whole genome shotgun (WGS) entry which is preliminary data.</text>
</comment>
<gene>
    <name evidence="2" type="ORF">GJ744_001892</name>
</gene>
<sequence length="118" mass="13366">MARLQSVAVGGFIQEHGAKKPVVDDLPVTPSRNSPWDGKGNTAFSNTTSKSHLNDEQMRDFLEWSFRPYLDPECSRRFVGQGSEPPDISGYDHWQRSTKHGPRIGRDVALCCRQSRDY</sequence>
<feature type="region of interest" description="Disordered" evidence="1">
    <location>
        <begin position="77"/>
        <end position="100"/>
    </location>
</feature>
<dbReference type="Proteomes" id="UP000606974">
    <property type="component" value="Unassembled WGS sequence"/>
</dbReference>
<feature type="region of interest" description="Disordered" evidence="1">
    <location>
        <begin position="19"/>
        <end position="52"/>
    </location>
</feature>
<evidence type="ECO:0000256" key="1">
    <source>
        <dbReference type="SAM" id="MobiDB-lite"/>
    </source>
</evidence>
<organism evidence="2 3">
    <name type="scientific">Endocarpon pusillum</name>
    <dbReference type="NCBI Taxonomy" id="364733"/>
    <lineage>
        <taxon>Eukaryota</taxon>
        <taxon>Fungi</taxon>
        <taxon>Dikarya</taxon>
        <taxon>Ascomycota</taxon>
        <taxon>Pezizomycotina</taxon>
        <taxon>Eurotiomycetes</taxon>
        <taxon>Chaetothyriomycetidae</taxon>
        <taxon>Verrucariales</taxon>
        <taxon>Verrucariaceae</taxon>
        <taxon>Endocarpon</taxon>
    </lineage>
</organism>
<dbReference type="EMBL" id="JAACFV010000013">
    <property type="protein sequence ID" value="KAF7512324.1"/>
    <property type="molecule type" value="Genomic_DNA"/>
</dbReference>
<name>A0A8H7AQ81_9EURO</name>
<evidence type="ECO:0000313" key="2">
    <source>
        <dbReference type="EMBL" id="KAF7512324.1"/>
    </source>
</evidence>
<evidence type="ECO:0000313" key="3">
    <source>
        <dbReference type="Proteomes" id="UP000606974"/>
    </source>
</evidence>
<reference evidence="2" key="1">
    <citation type="submission" date="2020-02" db="EMBL/GenBank/DDBJ databases">
        <authorList>
            <person name="Palmer J.M."/>
        </authorList>
    </citation>
    <scope>NUCLEOTIDE SEQUENCE</scope>
    <source>
        <strain evidence="2">EPUS1.4</strain>
        <tissue evidence="2">Thallus</tissue>
    </source>
</reference>
<feature type="compositionally biased region" description="Polar residues" evidence="1">
    <location>
        <begin position="42"/>
        <end position="51"/>
    </location>
</feature>
<accession>A0A8H7AQ81</accession>
<dbReference type="AlphaFoldDB" id="A0A8H7AQ81"/>
<keyword evidence="3" id="KW-1185">Reference proteome</keyword>
<protein>
    <submittedName>
        <fullName evidence="2">Uncharacterized protein</fullName>
    </submittedName>
</protein>